<evidence type="ECO:0000256" key="6">
    <source>
        <dbReference type="ARBA" id="ARBA00022723"/>
    </source>
</evidence>
<gene>
    <name evidence="14" type="ORF">DCC39_10500</name>
</gene>
<dbReference type="Pfam" id="PF02163">
    <property type="entry name" value="Peptidase_M50"/>
    <property type="match status" value="2"/>
</dbReference>
<dbReference type="GO" id="GO:0016020">
    <property type="term" value="C:membrane"/>
    <property type="evidence" value="ECO:0007669"/>
    <property type="project" value="UniProtKB-SubCell"/>
</dbReference>
<accession>A0A2U1K0J6</accession>
<comment type="similarity">
    <text evidence="3">Belongs to the peptidase M50B family.</text>
</comment>
<keyword evidence="15" id="KW-1185">Reference proteome</keyword>
<dbReference type="AlphaFoldDB" id="A0A2U1K0J6"/>
<dbReference type="OrthoDB" id="166377at2"/>
<evidence type="ECO:0000259" key="13">
    <source>
        <dbReference type="Pfam" id="PF02163"/>
    </source>
</evidence>
<feature type="transmembrane region" description="Helical" evidence="12">
    <location>
        <begin position="178"/>
        <end position="193"/>
    </location>
</feature>
<evidence type="ECO:0000256" key="4">
    <source>
        <dbReference type="ARBA" id="ARBA00022670"/>
    </source>
</evidence>
<dbReference type="EMBL" id="QCZG01000020">
    <property type="protein sequence ID" value="PWA10714.1"/>
    <property type="molecule type" value="Genomic_DNA"/>
</dbReference>
<evidence type="ECO:0000256" key="10">
    <source>
        <dbReference type="ARBA" id="ARBA00023049"/>
    </source>
</evidence>
<evidence type="ECO:0000256" key="8">
    <source>
        <dbReference type="ARBA" id="ARBA00022833"/>
    </source>
</evidence>
<evidence type="ECO:0000256" key="7">
    <source>
        <dbReference type="ARBA" id="ARBA00022801"/>
    </source>
</evidence>
<dbReference type="GO" id="GO:0046872">
    <property type="term" value="F:metal ion binding"/>
    <property type="evidence" value="ECO:0007669"/>
    <property type="project" value="UniProtKB-KW"/>
</dbReference>
<feature type="domain" description="Peptidase M50" evidence="13">
    <location>
        <begin position="27"/>
        <end position="99"/>
    </location>
</feature>
<feature type="transmembrane region" description="Helical" evidence="12">
    <location>
        <begin position="12"/>
        <end position="36"/>
    </location>
</feature>
<protein>
    <submittedName>
        <fullName evidence="14">Stage IV sporulation protein FB</fullName>
    </submittedName>
</protein>
<keyword evidence="5 12" id="KW-0812">Transmembrane</keyword>
<evidence type="ECO:0000256" key="9">
    <source>
        <dbReference type="ARBA" id="ARBA00022989"/>
    </source>
</evidence>
<keyword evidence="9 12" id="KW-1133">Transmembrane helix</keyword>
<dbReference type="GO" id="GO:0006508">
    <property type="term" value="P:proteolysis"/>
    <property type="evidence" value="ECO:0007669"/>
    <property type="project" value="UniProtKB-KW"/>
</dbReference>
<keyword evidence="8" id="KW-0862">Zinc</keyword>
<keyword evidence="4" id="KW-0645">Protease</keyword>
<dbReference type="Proteomes" id="UP000245998">
    <property type="component" value="Unassembled WGS sequence"/>
</dbReference>
<dbReference type="PANTHER" id="PTHR39188">
    <property type="entry name" value="MEMBRANE-ASSOCIATED ZINC METALLOPROTEASE M50B"/>
    <property type="match status" value="1"/>
</dbReference>
<feature type="transmembrane region" description="Helical" evidence="12">
    <location>
        <begin position="119"/>
        <end position="142"/>
    </location>
</feature>
<feature type="transmembrane region" description="Helical" evidence="12">
    <location>
        <begin position="78"/>
        <end position="99"/>
    </location>
</feature>
<feature type="domain" description="Peptidase M50" evidence="13">
    <location>
        <begin position="107"/>
        <end position="161"/>
    </location>
</feature>
<evidence type="ECO:0000256" key="5">
    <source>
        <dbReference type="ARBA" id="ARBA00022692"/>
    </source>
</evidence>
<organism evidence="14 15">
    <name type="scientific">Pueribacillus theae</name>
    <dbReference type="NCBI Taxonomy" id="2171751"/>
    <lineage>
        <taxon>Bacteria</taxon>
        <taxon>Bacillati</taxon>
        <taxon>Bacillota</taxon>
        <taxon>Bacilli</taxon>
        <taxon>Bacillales</taxon>
        <taxon>Bacillaceae</taxon>
        <taxon>Pueribacillus</taxon>
    </lineage>
</organism>
<sequence>MIKRIDIHPLTWFVFGIAIITGFFRDLVLLFSIIFIHELGHYSMARFFNWRVRKIVLLPFGGVAEVDEHGNRPFKEEFLVVIFGPFQHILLIALGFVLAHSGLWTPAFFEKFLAFNMMILIFNLLPIWPLDGGKLLFLAFAYFQPFKRAHHSQLLFSSIFLFLFVCITITMYNFNLNLLIILMFLAFSIYTEWRHHYYVFLRFLLERYEANKGKGGRQKPIHAKPSHVLEQVLKRFQKGVHHNILVRADDKLMTTDERKFLDAYFAKKKYRTTISELFRLK</sequence>
<evidence type="ECO:0000256" key="11">
    <source>
        <dbReference type="ARBA" id="ARBA00023136"/>
    </source>
</evidence>
<reference evidence="14 15" key="1">
    <citation type="submission" date="2018-04" db="EMBL/GenBank/DDBJ databases">
        <title>Camelliibacillus theae gen. nov., sp. nov., isolated from Pu'er tea.</title>
        <authorList>
            <person name="Niu L."/>
        </authorList>
    </citation>
    <scope>NUCLEOTIDE SEQUENCE [LARGE SCALE GENOMIC DNA]</scope>
    <source>
        <strain evidence="14 15">T8</strain>
    </source>
</reference>
<keyword evidence="7" id="KW-0378">Hydrolase</keyword>
<dbReference type="RefSeq" id="WP_116554855.1">
    <property type="nucleotide sequence ID" value="NZ_QCZG01000020.1"/>
</dbReference>
<dbReference type="PANTHER" id="PTHR39188:SF3">
    <property type="entry name" value="STAGE IV SPORULATION PROTEIN FB"/>
    <property type="match status" value="1"/>
</dbReference>
<dbReference type="GO" id="GO:0008237">
    <property type="term" value="F:metallopeptidase activity"/>
    <property type="evidence" value="ECO:0007669"/>
    <property type="project" value="UniProtKB-KW"/>
</dbReference>
<keyword evidence="6" id="KW-0479">Metal-binding</keyword>
<evidence type="ECO:0000256" key="2">
    <source>
        <dbReference type="ARBA" id="ARBA00004141"/>
    </source>
</evidence>
<comment type="cofactor">
    <cofactor evidence="1">
        <name>Zn(2+)</name>
        <dbReference type="ChEBI" id="CHEBI:29105"/>
    </cofactor>
</comment>
<evidence type="ECO:0000313" key="14">
    <source>
        <dbReference type="EMBL" id="PWA10714.1"/>
    </source>
</evidence>
<comment type="subcellular location">
    <subcellularLocation>
        <location evidence="2">Membrane</location>
        <topology evidence="2">Multi-pass membrane protein</topology>
    </subcellularLocation>
</comment>
<dbReference type="InterPro" id="IPR008915">
    <property type="entry name" value="Peptidase_M50"/>
</dbReference>
<dbReference type="CDD" id="cd06161">
    <property type="entry name" value="S2P-M50_SpoIVFB"/>
    <property type="match status" value="1"/>
</dbReference>
<proteinExistence type="inferred from homology"/>
<comment type="caution">
    <text evidence="14">The sequence shown here is derived from an EMBL/GenBank/DDBJ whole genome shotgun (WGS) entry which is preliminary data.</text>
</comment>
<evidence type="ECO:0000313" key="15">
    <source>
        <dbReference type="Proteomes" id="UP000245998"/>
    </source>
</evidence>
<evidence type="ECO:0000256" key="12">
    <source>
        <dbReference type="SAM" id="Phobius"/>
    </source>
</evidence>
<evidence type="ECO:0000256" key="1">
    <source>
        <dbReference type="ARBA" id="ARBA00001947"/>
    </source>
</evidence>
<keyword evidence="11 12" id="KW-0472">Membrane</keyword>
<name>A0A2U1K0J6_9BACI</name>
<keyword evidence="10" id="KW-0482">Metalloprotease</keyword>
<feature type="transmembrane region" description="Helical" evidence="12">
    <location>
        <begin position="154"/>
        <end position="172"/>
    </location>
</feature>
<evidence type="ECO:0000256" key="3">
    <source>
        <dbReference type="ARBA" id="ARBA00007931"/>
    </source>
</evidence>